<dbReference type="GeneID" id="5179265"/>
<proteinExistence type="predicted"/>
<sequence>MGLFDRWRRTKRKSKIRADTGYVGLFMSGEDVSFLVPGYVRLSDNPEVRMAVHKIADLISSMTIYLMQNTEDGDIRIRNELSRKIDITPYSLMTRKSWMYNIVYTMLLDGEGNSVVFPKYTADGLIDELVPLTPSKVNFLDTPDGYQVLYGGQTFNYDEVLHFIYNPDPERPYIGRGYRVVLKDIADNLKQATATKKSFMSGKYMPSLIVKVDAATAELSSEEGRNAVFKKYLQATEAGQPWIIPAELLEVEQVKPLSLKDIAINEAVELDKRTVAGMFGVPAFLLGIGEFNRDEYNNFINSTILPIAKGIEQELTRKLLISPDLYFKFNPRSLYAYDLKELAEVGSNMYVRGIMEGNEVRDWLGLSPKEGLSELVILENYIPLDKIGDQSKLKGGDNSGADGQTD</sequence>
<reference evidence="4 5" key="1">
    <citation type="journal article" date="2009" name="Res. Microbiol.">
        <title>Genomic and proteomic characterization of a thermophilic Geobacillus bacteriophage GBSV1.</title>
        <authorList>
            <person name="Liu B."/>
            <person name="Zhou F."/>
            <person name="Wu S."/>
            <person name="Xu Y."/>
            <person name="Zhang X."/>
        </authorList>
    </citation>
    <scope>NUCLEOTIDE SEQUENCE [LARGE SCALE GENOMIC DNA]</scope>
</reference>
<evidence type="ECO:0000256" key="3">
    <source>
        <dbReference type="ARBA" id="ARBA00023219"/>
    </source>
</evidence>
<keyword evidence="2" id="KW-1162">Viral penetration into host cytoplasm</keyword>
<dbReference type="InterPro" id="IPR006944">
    <property type="entry name" value="Phage/GTA_portal"/>
</dbReference>
<evidence type="ECO:0000256" key="1">
    <source>
        <dbReference type="ARBA" id="ARBA00022950"/>
    </source>
</evidence>
<dbReference type="KEGG" id="vg:5179265"/>
<evidence type="ECO:0000256" key="2">
    <source>
        <dbReference type="ARBA" id="ARBA00023009"/>
    </source>
</evidence>
<keyword evidence="1" id="KW-1188">Viral release from host cell</keyword>
<keyword evidence="2" id="KW-1171">Viral genome ejection through host cell envelope</keyword>
<keyword evidence="3" id="KW-0231">Viral genome packaging</keyword>
<evidence type="ECO:0000313" key="5">
    <source>
        <dbReference type="Proteomes" id="UP000006664"/>
    </source>
</evidence>
<dbReference type="InterPro" id="IPR006427">
    <property type="entry name" value="Portal_HK97"/>
</dbReference>
<keyword evidence="2" id="KW-1160">Virus entry into host cell</keyword>
<organism evidence="4 5">
    <name type="scientific">Geobacillus phage GBSV1</name>
    <dbReference type="NCBI Taxonomy" id="365048"/>
    <lineage>
        <taxon>Viruses</taxon>
        <taxon>Duplodnaviria</taxon>
        <taxon>Heunggongvirae</taxon>
        <taxon>Uroviricota</taxon>
        <taxon>Caudoviricetes</taxon>
        <taxon>Svunavirus</taxon>
        <taxon>Svunavirus GBSV1</taxon>
    </lineage>
</organism>
<dbReference type="Pfam" id="PF04860">
    <property type="entry name" value="Phage_portal"/>
    <property type="match status" value="1"/>
</dbReference>
<dbReference type="NCBIfam" id="TIGR01537">
    <property type="entry name" value="portal_HK97"/>
    <property type="match status" value="1"/>
</dbReference>
<dbReference type="EMBL" id="DQ340064">
    <property type="protein sequence ID" value="ABC61274.1"/>
    <property type="molecule type" value="Genomic_DNA"/>
</dbReference>
<protein>
    <submittedName>
        <fullName evidence="4">Phage portal protein</fullName>
    </submittedName>
</protein>
<keyword evidence="5" id="KW-1185">Reference proteome</keyword>
<dbReference type="Proteomes" id="UP000006664">
    <property type="component" value="Segment"/>
</dbReference>
<dbReference type="OrthoDB" id="7895at10239"/>
<keyword evidence="1" id="KW-0118">Viral capsid assembly</keyword>
<dbReference type="RefSeq" id="YP_764474.1">
    <property type="nucleotide sequence ID" value="NC_008376.2"/>
</dbReference>
<accession>Q0H263</accession>
<name>Q0H263_9CAUD</name>
<evidence type="ECO:0000313" key="4">
    <source>
        <dbReference type="EMBL" id="ABC61274.1"/>
    </source>
</evidence>